<protein>
    <submittedName>
        <fullName evidence="2">Uncharacterized protein</fullName>
    </submittedName>
</protein>
<dbReference type="OrthoDB" id="2269081at2759"/>
<proteinExistence type="predicted"/>
<feature type="compositionally biased region" description="Low complexity" evidence="1">
    <location>
        <begin position="175"/>
        <end position="186"/>
    </location>
</feature>
<evidence type="ECO:0000256" key="1">
    <source>
        <dbReference type="SAM" id="MobiDB-lite"/>
    </source>
</evidence>
<evidence type="ECO:0000313" key="2">
    <source>
        <dbReference type="EMBL" id="OAQ36628.1"/>
    </source>
</evidence>
<dbReference type="Proteomes" id="UP000078512">
    <property type="component" value="Unassembled WGS sequence"/>
</dbReference>
<feature type="compositionally biased region" description="Low complexity" evidence="1">
    <location>
        <begin position="236"/>
        <end position="245"/>
    </location>
</feature>
<feature type="compositionally biased region" description="Low complexity" evidence="1">
    <location>
        <begin position="78"/>
        <end position="100"/>
    </location>
</feature>
<keyword evidence="3" id="KW-1185">Reference proteome</keyword>
<feature type="compositionally biased region" description="Low complexity" evidence="1">
    <location>
        <begin position="199"/>
        <end position="221"/>
    </location>
</feature>
<evidence type="ECO:0000313" key="3">
    <source>
        <dbReference type="Proteomes" id="UP000078512"/>
    </source>
</evidence>
<dbReference type="EMBL" id="KV442011">
    <property type="protein sequence ID" value="OAQ36628.1"/>
    <property type="molecule type" value="Genomic_DNA"/>
</dbReference>
<feature type="region of interest" description="Disordered" evidence="1">
    <location>
        <begin position="1"/>
        <end position="305"/>
    </location>
</feature>
<organism evidence="2 3">
    <name type="scientific">Linnemannia elongata AG-77</name>
    <dbReference type="NCBI Taxonomy" id="1314771"/>
    <lineage>
        <taxon>Eukaryota</taxon>
        <taxon>Fungi</taxon>
        <taxon>Fungi incertae sedis</taxon>
        <taxon>Mucoromycota</taxon>
        <taxon>Mortierellomycotina</taxon>
        <taxon>Mortierellomycetes</taxon>
        <taxon>Mortierellales</taxon>
        <taxon>Mortierellaceae</taxon>
        <taxon>Linnemannia</taxon>
    </lineage>
</organism>
<dbReference type="AlphaFoldDB" id="A0A197KHK7"/>
<feature type="compositionally biased region" description="Polar residues" evidence="1">
    <location>
        <begin position="252"/>
        <end position="271"/>
    </location>
</feature>
<accession>A0A197KHK7</accession>
<gene>
    <name evidence="2" type="ORF">K457DRAFT_150817</name>
</gene>
<feature type="compositionally biased region" description="Low complexity" evidence="1">
    <location>
        <begin position="142"/>
        <end position="167"/>
    </location>
</feature>
<reference evidence="2 3" key="1">
    <citation type="submission" date="2016-05" db="EMBL/GenBank/DDBJ databases">
        <title>Genome sequencing reveals origins of a unique bacterial endosymbiosis in the earliest lineages of terrestrial Fungi.</title>
        <authorList>
            <consortium name="DOE Joint Genome Institute"/>
            <person name="Uehling J."/>
            <person name="Gryganskyi A."/>
            <person name="Hameed K."/>
            <person name="Tschaplinski T."/>
            <person name="Misztal P."/>
            <person name="Wu S."/>
            <person name="Desiro A."/>
            <person name="Vande Pol N."/>
            <person name="Du Z.-Y."/>
            <person name="Zienkiewicz A."/>
            <person name="Zienkiewicz K."/>
            <person name="Morin E."/>
            <person name="Tisserant E."/>
            <person name="Splivallo R."/>
            <person name="Hainaut M."/>
            <person name="Henrissat B."/>
            <person name="Ohm R."/>
            <person name="Kuo A."/>
            <person name="Yan J."/>
            <person name="Lipzen A."/>
            <person name="Nolan M."/>
            <person name="Labutti K."/>
            <person name="Barry K."/>
            <person name="Goldstein A."/>
            <person name="Labbe J."/>
            <person name="Schadt C."/>
            <person name="Tuskan G."/>
            <person name="Grigoriev I."/>
            <person name="Martin F."/>
            <person name="Vilgalys R."/>
            <person name="Bonito G."/>
        </authorList>
    </citation>
    <scope>NUCLEOTIDE SEQUENCE [LARGE SCALE GENOMIC DNA]</scope>
    <source>
        <strain evidence="2 3">AG-77</strain>
    </source>
</reference>
<feature type="compositionally biased region" description="Low complexity" evidence="1">
    <location>
        <begin position="281"/>
        <end position="305"/>
    </location>
</feature>
<feature type="compositionally biased region" description="Basic and acidic residues" evidence="1">
    <location>
        <begin position="106"/>
        <end position="126"/>
    </location>
</feature>
<name>A0A197KHK7_9FUNG</name>
<sequence length="428" mass="45503">MSLKATAKEFIPSFNISKQPPPPPHLLPQTGGAAPIPDTVPTPSSSSSSSSLLNQPSDTLKTRLNGDIKDSSVHNNKPRPQQKQQNRGPPRQENVQQLNQHQHHQNGGERGHQKSDQTSHQKRDPQQRNNGPHSNKSRHPHPQQQQPQQVLSTTGSGQQSGNHGGNSDLHNPTLNSNSRRNKNANAQTGRSLNKEQIRSSSSSSNTSTTTSAAQGSSSAHGSGKHQHQLQQRDNNSAATAAASGAKPPLQGRSGSFSKTSAQGSHTSSTNAKTRKGSIDHAGSGSINSNSAANGSANAGGSSNAGTASANDIIPGMEATAFICLTDVILPVRHVVKDGVSTMKQGSDAYLDWIVRSLKEHEEITLIGMEAAIPDIIALVLRAGIQGIGYQEIRTFTTQDGFGGNKSCLQFRMHRGQGYIPLEKRPPRS</sequence>
<feature type="compositionally biased region" description="Basic and acidic residues" evidence="1">
    <location>
        <begin position="60"/>
        <end position="72"/>
    </location>
</feature>